<dbReference type="InterPro" id="IPR037128">
    <property type="entry name" value="Quinolinate_PRibosylTase_N_sf"/>
</dbReference>
<dbReference type="PANTHER" id="PTHR43202:SF1">
    <property type="entry name" value="NICOTINATE PHOSPHORIBOSYLTRANSFERASE"/>
    <property type="match status" value="1"/>
</dbReference>
<protein>
    <recommendedName>
        <fullName evidence="2">nicotinate phosphoribosyltransferase</fullName>
        <ecNumber evidence="2">6.3.4.21</ecNumber>
    </recommendedName>
</protein>
<evidence type="ECO:0000256" key="3">
    <source>
        <dbReference type="ARBA" id="ARBA00022553"/>
    </source>
</evidence>
<dbReference type="Pfam" id="PF02749">
    <property type="entry name" value="QRPTase_N"/>
    <property type="match status" value="1"/>
</dbReference>
<dbReference type="InterPro" id="IPR022412">
    <property type="entry name" value="Quinolinate_PRibosylTrfase_N"/>
</dbReference>
<evidence type="ECO:0000256" key="6">
    <source>
        <dbReference type="ARBA" id="ARBA00047445"/>
    </source>
</evidence>
<dbReference type="EMBL" id="NQNY01000005">
    <property type="protein sequence ID" value="PAK21435.1"/>
    <property type="molecule type" value="Genomic_DNA"/>
</dbReference>
<keyword evidence="9" id="KW-0328">Glycosyltransferase</keyword>
<dbReference type="Gene3D" id="3.20.20.70">
    <property type="entry name" value="Aldolase class I"/>
    <property type="match status" value="1"/>
</dbReference>
<keyword evidence="3" id="KW-0597">Phosphoprotein</keyword>
<evidence type="ECO:0000313" key="10">
    <source>
        <dbReference type="Proteomes" id="UP000216943"/>
    </source>
</evidence>
<dbReference type="SUPFAM" id="SSF51690">
    <property type="entry name" value="Nicotinate/Quinolinate PRTase C-terminal domain-like"/>
    <property type="match status" value="1"/>
</dbReference>
<dbReference type="OrthoDB" id="9770610at2"/>
<evidence type="ECO:0000256" key="2">
    <source>
        <dbReference type="ARBA" id="ARBA00013236"/>
    </source>
</evidence>
<keyword evidence="4" id="KW-0436">Ligase</keyword>
<organism evidence="9 10">
    <name type="scientific">Mycoplasmopsis agassizii</name>
    <dbReference type="NCBI Taxonomy" id="33922"/>
    <lineage>
        <taxon>Bacteria</taxon>
        <taxon>Bacillati</taxon>
        <taxon>Mycoplasmatota</taxon>
        <taxon>Mycoplasmoidales</taxon>
        <taxon>Metamycoplasmataceae</taxon>
        <taxon>Mycoplasmopsis</taxon>
    </lineage>
</organism>
<name>A0A269TKZ2_9BACT</name>
<dbReference type="UniPathway" id="UPA00253">
    <property type="reaction ID" value="UER00457"/>
</dbReference>
<dbReference type="PANTHER" id="PTHR43202">
    <property type="entry name" value="NICOTINATE-NUCLEOTIDE PYROPHOSPHORYLASE"/>
    <property type="match status" value="1"/>
</dbReference>
<dbReference type="PIRSF" id="PIRSF000484">
    <property type="entry name" value="NAPRT"/>
    <property type="match status" value="1"/>
</dbReference>
<dbReference type="SUPFAM" id="SSF54675">
    <property type="entry name" value="Nicotinate/Quinolinate PRTase N-terminal domain-like"/>
    <property type="match status" value="1"/>
</dbReference>
<dbReference type="GO" id="GO:0004516">
    <property type="term" value="F:nicotinate phosphoribosyltransferase activity"/>
    <property type="evidence" value="ECO:0007669"/>
    <property type="project" value="UniProtKB-EC"/>
</dbReference>
<dbReference type="InterPro" id="IPR036068">
    <property type="entry name" value="Nicotinate_pribotase-like_C"/>
</dbReference>
<dbReference type="InterPro" id="IPR007229">
    <property type="entry name" value="Nic_PRibTrfase-Fam"/>
</dbReference>
<reference evidence="10" key="1">
    <citation type="submission" date="2017-08" db="EMBL/GenBank/DDBJ databases">
        <authorList>
            <person name="Alvarez-Ponce D."/>
            <person name="Weitzman C.L."/>
            <person name="Tillett R.L."/>
            <person name="Sandmeier F.C."/>
            <person name="Tracy C.R."/>
        </authorList>
    </citation>
    <scope>NUCLEOTIDE SEQUENCE [LARGE SCALE GENOMIC DNA]</scope>
    <source>
        <strain evidence="10">723</strain>
    </source>
</reference>
<dbReference type="GO" id="GO:0009435">
    <property type="term" value="P:NAD+ biosynthetic process"/>
    <property type="evidence" value="ECO:0007669"/>
    <property type="project" value="UniProtKB-UniPathway"/>
</dbReference>
<comment type="catalytic activity">
    <reaction evidence="7">
        <text>5-phospho-alpha-D-ribose 1-diphosphate + nicotinate + ATP + H2O = nicotinate beta-D-ribonucleotide + ADP + phosphate + diphosphate</text>
        <dbReference type="Rhea" id="RHEA:36163"/>
        <dbReference type="ChEBI" id="CHEBI:15377"/>
        <dbReference type="ChEBI" id="CHEBI:30616"/>
        <dbReference type="ChEBI" id="CHEBI:32544"/>
        <dbReference type="ChEBI" id="CHEBI:33019"/>
        <dbReference type="ChEBI" id="CHEBI:43474"/>
        <dbReference type="ChEBI" id="CHEBI:57502"/>
        <dbReference type="ChEBI" id="CHEBI:58017"/>
        <dbReference type="ChEBI" id="CHEBI:456216"/>
        <dbReference type="EC" id="6.3.4.21"/>
    </reaction>
</comment>
<dbReference type="Gene3D" id="3.90.1170.20">
    <property type="entry name" value="Quinolinate phosphoribosyl transferase, N-terminal domain"/>
    <property type="match status" value="1"/>
</dbReference>
<evidence type="ECO:0000313" key="9">
    <source>
        <dbReference type="EMBL" id="PAK21435.1"/>
    </source>
</evidence>
<accession>A0A269TKZ2</accession>
<keyword evidence="5" id="KW-0662">Pyridine nucleotide biosynthesis</keyword>
<evidence type="ECO:0000256" key="4">
    <source>
        <dbReference type="ARBA" id="ARBA00022598"/>
    </source>
</evidence>
<evidence type="ECO:0000256" key="5">
    <source>
        <dbReference type="ARBA" id="ARBA00022642"/>
    </source>
</evidence>
<comment type="catalytic activity">
    <reaction evidence="6">
        <text>nicotinate beta-D-ribonucleotide + CO2 + diphosphate = quinolinate + 5-phospho-alpha-D-ribose 1-diphosphate + 2 H(+)</text>
        <dbReference type="Rhea" id="RHEA:12733"/>
        <dbReference type="ChEBI" id="CHEBI:15378"/>
        <dbReference type="ChEBI" id="CHEBI:16526"/>
        <dbReference type="ChEBI" id="CHEBI:29959"/>
        <dbReference type="ChEBI" id="CHEBI:33019"/>
        <dbReference type="ChEBI" id="CHEBI:57502"/>
        <dbReference type="ChEBI" id="CHEBI:58017"/>
        <dbReference type="EC" id="2.4.2.19"/>
    </reaction>
</comment>
<dbReference type="EC" id="6.3.4.21" evidence="2"/>
<evidence type="ECO:0000256" key="1">
    <source>
        <dbReference type="ARBA" id="ARBA00004952"/>
    </source>
</evidence>
<dbReference type="InterPro" id="IPR013785">
    <property type="entry name" value="Aldolase_TIM"/>
</dbReference>
<sequence length="343" mass="38453">MKKVNEKKLDPNHPLYYAANYFFKAEGIIKHALPDAITTLQFFQRGDDAMLAGMAEVLELLEKYTDTSKYKIKYLEDGTIINSMDIVLELEGKYEYFGTYEGIIDSILARATSVATNIRHCIKAAGKKEIIFMSDRSDHYSNQIRDGKAAILAGIKAHPTTATSQNHPELVFGSIPHVLIQAFEGDVVKAMLYYKELYPEDDYLVALVDFNNDVIRDSLKVLDALKDDLKAVRVDTSKSVMDKMFTESDQEFGVTVRQIKNLRNALDANGGKHVKIVVSSGFTPARIAEFEAQNAPVDSYGVGEYILEIKNHFSADAVKINGKHLAKVGRFYRDSSKLKVYGK</sequence>
<proteinExistence type="predicted"/>
<dbReference type="NCBIfam" id="NF005529">
    <property type="entry name" value="PRK07188.1"/>
    <property type="match status" value="1"/>
</dbReference>
<feature type="domain" description="Quinolinate phosphoribosyl transferase N-terminal" evidence="8">
    <location>
        <begin position="34"/>
        <end position="111"/>
    </location>
</feature>
<dbReference type="AlphaFoldDB" id="A0A269TKZ2"/>
<comment type="pathway">
    <text evidence="1">Cofactor biosynthesis; NAD(+) biosynthesis; nicotinate D-ribonucleotide from nicotinate: step 1/1.</text>
</comment>
<evidence type="ECO:0000259" key="8">
    <source>
        <dbReference type="Pfam" id="PF02749"/>
    </source>
</evidence>
<comment type="caution">
    <text evidence="9">The sequence shown here is derived from an EMBL/GenBank/DDBJ whole genome shotgun (WGS) entry which is preliminary data.</text>
</comment>
<dbReference type="InterPro" id="IPR053190">
    <property type="entry name" value="NAPRTase-like"/>
</dbReference>
<dbReference type="GO" id="GO:0004514">
    <property type="term" value="F:nicotinate-nucleotide diphosphorylase (carboxylating) activity"/>
    <property type="evidence" value="ECO:0007669"/>
    <property type="project" value="UniProtKB-EC"/>
</dbReference>
<keyword evidence="9" id="KW-0808">Transferase</keyword>
<gene>
    <name evidence="9" type="ORF">CJJ23_02185</name>
</gene>
<evidence type="ECO:0000256" key="7">
    <source>
        <dbReference type="ARBA" id="ARBA00048668"/>
    </source>
</evidence>
<dbReference type="Proteomes" id="UP000216943">
    <property type="component" value="Unassembled WGS sequence"/>
</dbReference>
<dbReference type="RefSeq" id="WP_095334740.1">
    <property type="nucleotide sequence ID" value="NZ_NQNY01000005.1"/>
</dbReference>